<proteinExistence type="predicted"/>
<protein>
    <submittedName>
        <fullName evidence="4">BQ2448_2136 protein</fullName>
    </submittedName>
</protein>
<keyword evidence="5" id="KW-1185">Reference proteome</keyword>
<dbReference type="OrthoDB" id="329666at2759"/>
<dbReference type="EMBL" id="FMSP01000004">
    <property type="protein sequence ID" value="SCV69116.1"/>
    <property type="molecule type" value="Genomic_DNA"/>
</dbReference>
<gene>
    <name evidence="4" type="ORF">BQ2448_2136</name>
</gene>
<evidence type="ECO:0000256" key="1">
    <source>
        <dbReference type="ARBA" id="ARBA00004123"/>
    </source>
</evidence>
<keyword evidence="2" id="KW-0539">Nucleus</keyword>
<feature type="region of interest" description="Disordered" evidence="3">
    <location>
        <begin position="560"/>
        <end position="585"/>
    </location>
</feature>
<name>A0A238FDE6_9BASI</name>
<dbReference type="GO" id="GO:0006261">
    <property type="term" value="P:DNA-templated DNA replication"/>
    <property type="evidence" value="ECO:0007669"/>
    <property type="project" value="TreeGrafter"/>
</dbReference>
<reference evidence="5" key="1">
    <citation type="submission" date="2016-09" db="EMBL/GenBank/DDBJ databases">
        <authorList>
            <person name="Jeantristanb JTB J.-T."/>
            <person name="Ricardo R."/>
        </authorList>
    </citation>
    <scope>NUCLEOTIDE SEQUENCE [LARGE SCALE GENOMIC DNA]</scope>
</reference>
<evidence type="ECO:0000313" key="4">
    <source>
        <dbReference type="EMBL" id="SCV69116.1"/>
    </source>
</evidence>
<comment type="subcellular location">
    <subcellularLocation>
        <location evidence="1">Nucleus</location>
    </subcellularLocation>
</comment>
<dbReference type="GO" id="GO:0003682">
    <property type="term" value="F:chromatin binding"/>
    <property type="evidence" value="ECO:0007669"/>
    <property type="project" value="TreeGrafter"/>
</dbReference>
<evidence type="ECO:0000256" key="3">
    <source>
        <dbReference type="SAM" id="MobiDB-lite"/>
    </source>
</evidence>
<dbReference type="Proteomes" id="UP000198372">
    <property type="component" value="Unassembled WGS sequence"/>
</dbReference>
<dbReference type="InterPro" id="IPR019140">
    <property type="entry name" value="MCM_complex-bd"/>
</dbReference>
<sequence length="585" mass="63716">MLADLHTALTAPLDLIDSLYQRRQQEVHASTSTSGGAASTSRSTWALNGFDKFVQERFSKLLQDKKNLDQIPLITSTTNSSTLPALGSLVRFRAMVQDTGYGSELYRATRSTLDGKETVVIFGRDEAQTNTDESVGVVYEDDDYTNLQERQSFYIVSVPGENEWIKLASDKQPLQSSVASLSLQQGSAGTGSGLPNKYPIPSERHFGCIAKIYGEAADKIKTTDVYDFVGILGETQLTDSFDELAAQSGAALAPSTPIPALHVILNLPVTYPIAPMDKATDYAELRNELVQHLSTALQGDSDAAEWLLLALLARIHLRHPTGLALGSLSLNLAYPLGTIPSNTSENLTKLISSLVPRSTNLSITIPILNSPTSTPLAPRTIEESLHTGALQLPSHTLVVVDTLSIGQGQLIDTGVKNLRHLATTIAQQKLAYQFPYTSFDLETDLGFIVLSQGKAIIPTDCVVYVQPQPRTTNSIIDVLEIPDESKLMRWRSFLHEFKHGSFNVPEHMSELIQADFVERRSKSVGGQGMTQDDLVFRMTASRLMALSFGKNELGEQSWVRTGELDDRRKERGPQTAQGGGGGGSA</sequence>
<dbReference type="STRING" id="269621.A0A238FDE6"/>
<dbReference type="Pfam" id="PF09739">
    <property type="entry name" value="MCM_bind"/>
    <property type="match status" value="2"/>
</dbReference>
<evidence type="ECO:0000256" key="2">
    <source>
        <dbReference type="ARBA" id="ARBA00023242"/>
    </source>
</evidence>
<feature type="compositionally biased region" description="Basic and acidic residues" evidence="3">
    <location>
        <begin position="562"/>
        <end position="572"/>
    </location>
</feature>
<dbReference type="PANTHER" id="PTHR13489">
    <property type="entry name" value="MINI-CHROMOSOME MAINTENANCE COMPLEX-BINDING PROTEIN"/>
    <property type="match status" value="1"/>
</dbReference>
<dbReference type="PANTHER" id="PTHR13489:SF0">
    <property type="entry name" value="MINI-CHROMOSOME MAINTENANCE COMPLEX-BINDING PROTEIN"/>
    <property type="match status" value="1"/>
</dbReference>
<dbReference type="AlphaFoldDB" id="A0A238FDE6"/>
<evidence type="ECO:0000313" key="5">
    <source>
        <dbReference type="Proteomes" id="UP000198372"/>
    </source>
</evidence>
<accession>A0A238FDE6</accession>
<organism evidence="4 5">
    <name type="scientific">Microbotryum intermedium</name>
    <dbReference type="NCBI Taxonomy" id="269621"/>
    <lineage>
        <taxon>Eukaryota</taxon>
        <taxon>Fungi</taxon>
        <taxon>Dikarya</taxon>
        <taxon>Basidiomycota</taxon>
        <taxon>Pucciniomycotina</taxon>
        <taxon>Microbotryomycetes</taxon>
        <taxon>Microbotryales</taxon>
        <taxon>Microbotryaceae</taxon>
        <taxon>Microbotryum</taxon>
    </lineage>
</organism>
<dbReference type="GO" id="GO:0005634">
    <property type="term" value="C:nucleus"/>
    <property type="evidence" value="ECO:0007669"/>
    <property type="project" value="UniProtKB-SubCell"/>
</dbReference>